<dbReference type="EnsemblPlants" id="ONIVA02G24390.1">
    <property type="protein sequence ID" value="ONIVA02G24390.1"/>
    <property type="gene ID" value="ONIVA02G24390"/>
</dbReference>
<dbReference type="Proteomes" id="UP000006591">
    <property type="component" value="Chromosome 2"/>
</dbReference>
<evidence type="ECO:0000313" key="3">
    <source>
        <dbReference type="Proteomes" id="UP000006591"/>
    </source>
</evidence>
<evidence type="ECO:0000313" key="2">
    <source>
        <dbReference type="EnsemblPlants" id="ONIVA02G24390.1"/>
    </source>
</evidence>
<protein>
    <submittedName>
        <fullName evidence="2">Uncharacterized protein</fullName>
    </submittedName>
</protein>
<proteinExistence type="predicted"/>
<accession>A0A0E0G8X5</accession>
<reference evidence="2" key="1">
    <citation type="submission" date="2015-04" db="UniProtKB">
        <authorList>
            <consortium name="EnsemblPlants"/>
        </authorList>
    </citation>
    <scope>IDENTIFICATION</scope>
    <source>
        <strain evidence="2">SL10</strain>
    </source>
</reference>
<feature type="region of interest" description="Disordered" evidence="1">
    <location>
        <begin position="128"/>
        <end position="158"/>
    </location>
</feature>
<keyword evidence="3" id="KW-1185">Reference proteome</keyword>
<feature type="compositionally biased region" description="Polar residues" evidence="1">
    <location>
        <begin position="133"/>
        <end position="142"/>
    </location>
</feature>
<dbReference type="AlphaFoldDB" id="A0A0E0G8X5"/>
<dbReference type="HOGENOM" id="CLU_127330_0_0_1"/>
<reference evidence="2" key="2">
    <citation type="submission" date="2018-04" db="EMBL/GenBank/DDBJ databases">
        <title>OnivRS2 (Oryza nivara Reference Sequence Version 2).</title>
        <authorList>
            <person name="Zhang J."/>
            <person name="Kudrna D."/>
            <person name="Lee S."/>
            <person name="Talag J."/>
            <person name="Rajasekar S."/>
            <person name="Welchert J."/>
            <person name="Hsing Y.-I."/>
            <person name="Wing R.A."/>
        </authorList>
    </citation>
    <scope>NUCLEOTIDE SEQUENCE [LARGE SCALE GENOMIC DNA]</scope>
    <source>
        <strain evidence="2">SL10</strain>
    </source>
</reference>
<sequence length="182" mass="20181">MKLRRRRSLAVAKVMSGWRRRGLQAWVLRCVGNNKYKDSATWTSTSFLRAGRRCSTLVSKWTTTTNGVQKIHNRIRQRADVLADDRAGLCRRKVTQTTRTGFLSAPDSVATPERSQIQRCTIYVHELPPRLTPSEQTTSPRNTGDGGLNHGRSMGGGSAAERHAMAVMVDGMDPAASGAWDR</sequence>
<dbReference type="Gramene" id="ONIVA02G24390.1">
    <property type="protein sequence ID" value="ONIVA02G24390.1"/>
    <property type="gene ID" value="ONIVA02G24390"/>
</dbReference>
<organism evidence="2">
    <name type="scientific">Oryza nivara</name>
    <name type="common">Indian wild rice</name>
    <name type="synonym">Oryza sativa f. spontanea</name>
    <dbReference type="NCBI Taxonomy" id="4536"/>
    <lineage>
        <taxon>Eukaryota</taxon>
        <taxon>Viridiplantae</taxon>
        <taxon>Streptophyta</taxon>
        <taxon>Embryophyta</taxon>
        <taxon>Tracheophyta</taxon>
        <taxon>Spermatophyta</taxon>
        <taxon>Magnoliopsida</taxon>
        <taxon>Liliopsida</taxon>
        <taxon>Poales</taxon>
        <taxon>Poaceae</taxon>
        <taxon>BOP clade</taxon>
        <taxon>Oryzoideae</taxon>
        <taxon>Oryzeae</taxon>
        <taxon>Oryzinae</taxon>
        <taxon>Oryza</taxon>
    </lineage>
</organism>
<name>A0A0E0G8X5_ORYNI</name>
<feature type="compositionally biased region" description="Gly residues" evidence="1">
    <location>
        <begin position="144"/>
        <end position="158"/>
    </location>
</feature>
<evidence type="ECO:0000256" key="1">
    <source>
        <dbReference type="SAM" id="MobiDB-lite"/>
    </source>
</evidence>